<evidence type="ECO:0000313" key="10">
    <source>
        <dbReference type="Proteomes" id="UP001060112"/>
    </source>
</evidence>
<dbReference type="Gene3D" id="3.40.50.300">
    <property type="entry name" value="P-loop containing nucleotide triphosphate hydrolases"/>
    <property type="match status" value="1"/>
</dbReference>
<evidence type="ECO:0000259" key="8">
    <source>
        <dbReference type="SMART" id="SM00382"/>
    </source>
</evidence>
<dbReference type="Proteomes" id="UP001060112">
    <property type="component" value="Chromosome"/>
</dbReference>
<accession>A0ABY5I532</accession>
<dbReference type="RefSeq" id="WP_290141856.1">
    <property type="nucleotide sequence ID" value="NZ_CP101620.1"/>
</dbReference>
<evidence type="ECO:0000256" key="5">
    <source>
        <dbReference type="ARBA" id="ARBA00022989"/>
    </source>
</evidence>
<feature type="transmembrane region" description="Helical" evidence="7">
    <location>
        <begin position="43"/>
        <end position="64"/>
    </location>
</feature>
<dbReference type="GO" id="GO:0005524">
    <property type="term" value="F:ATP binding"/>
    <property type="evidence" value="ECO:0007669"/>
    <property type="project" value="UniProtKB-KW"/>
</dbReference>
<evidence type="ECO:0000313" key="9">
    <source>
        <dbReference type="EMBL" id="UTY40431.1"/>
    </source>
</evidence>
<evidence type="ECO:0000256" key="4">
    <source>
        <dbReference type="ARBA" id="ARBA00022840"/>
    </source>
</evidence>
<reference evidence="9" key="1">
    <citation type="submission" date="2022-07" db="EMBL/GenBank/DDBJ databases">
        <title>Faecal culturing of patients with breast cancer.</title>
        <authorList>
            <person name="Teng N.M.Y."/>
            <person name="Kiu R."/>
            <person name="Evans R."/>
            <person name="Baker D.J."/>
            <person name="Zenner C."/>
            <person name="Robinson S.D."/>
            <person name="Hall L.J."/>
        </authorList>
    </citation>
    <scope>NUCLEOTIDE SEQUENCE</scope>
    <source>
        <strain evidence="9">LH1062</strain>
    </source>
</reference>
<dbReference type="InterPro" id="IPR027417">
    <property type="entry name" value="P-loop_NTPase"/>
</dbReference>
<dbReference type="InterPro" id="IPR003439">
    <property type="entry name" value="ABC_transporter-like_ATP-bd"/>
</dbReference>
<sequence length="376" mass="44056">MFLGYEHGKDVRMYNSRNLFSEKFDQESIYPFYKERFHKQFKYMMLSDFVEVLSIVSIYGYIFYSIFQQTIPLSSFVMYITMMTTFLSTLQEFGTEIFQLRNSMIYIKTYFKFLDEYKDQHHQKKIQTWQTIEFKNVCYKYPHSDTFALKNINLVIHKGDKISIVGENGSGKTTFIKILLRLLPVTSGDICIDGQSIYDMSLEDYYSLFSVTFQDYKLLSLSLEDNLCMGQPQNHHKIVKVLKDFSLDFLVPRLSLDYSKRFRKDGILLSGGQSQRLAVVRSILKNGDIVVLDEPTASLDVYSEKQLYDTVSETCEDKTLLFISHRLASCSFANHILFFEKGHLIENGLKDELLKNNGAYKEFYDKQLFLQVDKIL</sequence>
<keyword evidence="3" id="KW-0547">Nucleotide-binding</keyword>
<dbReference type="SUPFAM" id="SSF52540">
    <property type="entry name" value="P-loop containing nucleoside triphosphate hydrolases"/>
    <property type="match status" value="1"/>
</dbReference>
<keyword evidence="10" id="KW-1185">Reference proteome</keyword>
<keyword evidence="5 7" id="KW-1133">Transmembrane helix</keyword>
<dbReference type="PROSITE" id="PS00211">
    <property type="entry name" value="ABC_TRANSPORTER_1"/>
    <property type="match status" value="1"/>
</dbReference>
<dbReference type="SUPFAM" id="SSF90123">
    <property type="entry name" value="ABC transporter transmembrane region"/>
    <property type="match status" value="1"/>
</dbReference>
<evidence type="ECO:0000256" key="7">
    <source>
        <dbReference type="SAM" id="Phobius"/>
    </source>
</evidence>
<dbReference type="CDD" id="cd03228">
    <property type="entry name" value="ABCC_MRP_Like"/>
    <property type="match status" value="1"/>
</dbReference>
<dbReference type="PANTHER" id="PTHR43394:SF1">
    <property type="entry name" value="ATP-BINDING CASSETTE SUB-FAMILY B MEMBER 10, MITOCHONDRIAL"/>
    <property type="match status" value="1"/>
</dbReference>
<evidence type="ECO:0000256" key="1">
    <source>
        <dbReference type="ARBA" id="ARBA00004651"/>
    </source>
</evidence>
<dbReference type="SMART" id="SM00382">
    <property type="entry name" value="AAA"/>
    <property type="match status" value="1"/>
</dbReference>
<proteinExistence type="predicted"/>
<protein>
    <submittedName>
        <fullName evidence="9">ABC transporter ATP-binding protein/permease</fullName>
    </submittedName>
</protein>
<dbReference type="InterPro" id="IPR017871">
    <property type="entry name" value="ABC_transporter-like_CS"/>
</dbReference>
<evidence type="ECO:0000256" key="2">
    <source>
        <dbReference type="ARBA" id="ARBA00022692"/>
    </source>
</evidence>
<keyword evidence="2 7" id="KW-0812">Transmembrane</keyword>
<evidence type="ECO:0000256" key="3">
    <source>
        <dbReference type="ARBA" id="ARBA00022741"/>
    </source>
</evidence>
<keyword evidence="6 7" id="KW-0472">Membrane</keyword>
<organism evidence="9 10">
    <name type="scientific">Allocoprobacillus halotolerans</name>
    <dbReference type="NCBI Taxonomy" id="2944914"/>
    <lineage>
        <taxon>Bacteria</taxon>
        <taxon>Bacillati</taxon>
        <taxon>Bacillota</taxon>
        <taxon>Erysipelotrichia</taxon>
        <taxon>Erysipelotrichales</taxon>
        <taxon>Erysipelotrichaceae</taxon>
        <taxon>Allocoprobacillus</taxon>
    </lineage>
</organism>
<dbReference type="EMBL" id="CP101620">
    <property type="protein sequence ID" value="UTY40431.1"/>
    <property type="molecule type" value="Genomic_DNA"/>
</dbReference>
<dbReference type="Gene3D" id="1.20.1560.10">
    <property type="entry name" value="ABC transporter type 1, transmembrane domain"/>
    <property type="match status" value="1"/>
</dbReference>
<feature type="domain" description="AAA+ ATPase" evidence="8">
    <location>
        <begin position="158"/>
        <end position="351"/>
    </location>
</feature>
<keyword evidence="4 9" id="KW-0067">ATP-binding</keyword>
<dbReference type="InterPro" id="IPR036640">
    <property type="entry name" value="ABC1_TM_sf"/>
</dbReference>
<dbReference type="InterPro" id="IPR039421">
    <property type="entry name" value="Type_1_exporter"/>
</dbReference>
<comment type="subcellular location">
    <subcellularLocation>
        <location evidence="1">Cell membrane</location>
        <topology evidence="1">Multi-pass membrane protein</topology>
    </subcellularLocation>
</comment>
<evidence type="ECO:0000256" key="6">
    <source>
        <dbReference type="ARBA" id="ARBA00023136"/>
    </source>
</evidence>
<dbReference type="PANTHER" id="PTHR43394">
    <property type="entry name" value="ATP-DEPENDENT PERMEASE MDL1, MITOCHONDRIAL"/>
    <property type="match status" value="1"/>
</dbReference>
<name>A0ABY5I532_9FIRM</name>
<dbReference type="Pfam" id="PF00005">
    <property type="entry name" value="ABC_tran"/>
    <property type="match status" value="1"/>
</dbReference>
<feature type="transmembrane region" description="Helical" evidence="7">
    <location>
        <begin position="76"/>
        <end position="94"/>
    </location>
</feature>
<gene>
    <name evidence="9" type="ORF">NMU03_06525</name>
</gene>
<dbReference type="InterPro" id="IPR003593">
    <property type="entry name" value="AAA+_ATPase"/>
</dbReference>